<dbReference type="InterPro" id="IPR023765">
    <property type="entry name" value="SBP_5_CS"/>
</dbReference>
<dbReference type="RefSeq" id="WP_147736899.1">
    <property type="nucleotide sequence ID" value="NZ_SAXX01000021.1"/>
</dbReference>
<comment type="similarity">
    <text evidence="2">Belongs to the bacterial solute-binding protein 5 family.</text>
</comment>
<dbReference type="PANTHER" id="PTHR30290">
    <property type="entry name" value="PERIPLASMIC BINDING COMPONENT OF ABC TRANSPORTER"/>
    <property type="match status" value="1"/>
</dbReference>
<evidence type="ECO:0000256" key="4">
    <source>
        <dbReference type="ARBA" id="ARBA00022729"/>
    </source>
</evidence>
<evidence type="ECO:0000256" key="5">
    <source>
        <dbReference type="SAM" id="SignalP"/>
    </source>
</evidence>
<keyword evidence="4 5" id="KW-0732">Signal</keyword>
<dbReference type="GO" id="GO:0015833">
    <property type="term" value="P:peptide transport"/>
    <property type="evidence" value="ECO:0007669"/>
    <property type="project" value="TreeGrafter"/>
</dbReference>
<dbReference type="PANTHER" id="PTHR30290:SF79">
    <property type="entry name" value="DIPEPTIDE-BINDING PROTEIN DPPE"/>
    <property type="match status" value="1"/>
</dbReference>
<feature type="chain" id="PRO_5022808581" evidence="5">
    <location>
        <begin position="27"/>
        <end position="538"/>
    </location>
</feature>
<dbReference type="Proteomes" id="UP000324707">
    <property type="component" value="Unassembled WGS sequence"/>
</dbReference>
<name>A0A5C8E491_9SPIR</name>
<gene>
    <name evidence="7" type="ORF">EPJ69_07925</name>
</gene>
<dbReference type="GO" id="GO:0030288">
    <property type="term" value="C:outer membrane-bounded periplasmic space"/>
    <property type="evidence" value="ECO:0007669"/>
    <property type="project" value="UniProtKB-ARBA"/>
</dbReference>
<dbReference type="InterPro" id="IPR030678">
    <property type="entry name" value="Peptide/Ni-bd"/>
</dbReference>
<evidence type="ECO:0000313" key="8">
    <source>
        <dbReference type="Proteomes" id="UP000324707"/>
    </source>
</evidence>
<feature type="domain" description="Solute-binding protein family 5" evidence="6">
    <location>
        <begin position="71"/>
        <end position="460"/>
    </location>
</feature>
<dbReference type="GO" id="GO:1904680">
    <property type="term" value="F:peptide transmembrane transporter activity"/>
    <property type="evidence" value="ECO:0007669"/>
    <property type="project" value="TreeGrafter"/>
</dbReference>
<dbReference type="FunFam" id="3.90.76.10:FF:000001">
    <property type="entry name" value="Oligopeptide ABC transporter substrate-binding protein"/>
    <property type="match status" value="1"/>
</dbReference>
<comment type="caution">
    <text evidence="7">The sequence shown here is derived from an EMBL/GenBank/DDBJ whole genome shotgun (WGS) entry which is preliminary data.</text>
</comment>
<organism evidence="7 8">
    <name type="scientific">Brachyspira aalborgi</name>
    <dbReference type="NCBI Taxonomy" id="29522"/>
    <lineage>
        <taxon>Bacteria</taxon>
        <taxon>Pseudomonadati</taxon>
        <taxon>Spirochaetota</taxon>
        <taxon>Spirochaetia</taxon>
        <taxon>Brachyspirales</taxon>
        <taxon>Brachyspiraceae</taxon>
        <taxon>Brachyspira</taxon>
    </lineage>
</organism>
<feature type="signal peptide" evidence="5">
    <location>
        <begin position="1"/>
        <end position="26"/>
    </location>
</feature>
<dbReference type="FunFam" id="3.10.105.10:FF:000001">
    <property type="entry name" value="Oligopeptide ABC transporter, oligopeptide-binding protein"/>
    <property type="match status" value="1"/>
</dbReference>
<evidence type="ECO:0000256" key="3">
    <source>
        <dbReference type="ARBA" id="ARBA00022448"/>
    </source>
</evidence>
<evidence type="ECO:0000256" key="1">
    <source>
        <dbReference type="ARBA" id="ARBA00004196"/>
    </source>
</evidence>
<dbReference type="Gene3D" id="3.90.76.10">
    <property type="entry name" value="Dipeptide-binding Protein, Domain 1"/>
    <property type="match status" value="1"/>
</dbReference>
<dbReference type="PROSITE" id="PS01040">
    <property type="entry name" value="SBP_BACTERIAL_5"/>
    <property type="match status" value="1"/>
</dbReference>
<proteinExistence type="inferred from homology"/>
<evidence type="ECO:0000256" key="2">
    <source>
        <dbReference type="ARBA" id="ARBA00005695"/>
    </source>
</evidence>
<dbReference type="Pfam" id="PF00496">
    <property type="entry name" value="SBP_bac_5"/>
    <property type="match status" value="1"/>
</dbReference>
<evidence type="ECO:0000259" key="6">
    <source>
        <dbReference type="Pfam" id="PF00496"/>
    </source>
</evidence>
<dbReference type="GO" id="GO:0043190">
    <property type="term" value="C:ATP-binding cassette (ABC) transporter complex"/>
    <property type="evidence" value="ECO:0007669"/>
    <property type="project" value="InterPro"/>
</dbReference>
<sequence>MKNKLLFYLLFIFMAIFLFVSCGDNAKDDAININVGPEPKTIDPTLNSAVDGSIYIQHAFEGLATRDKNNKIIGGVAESWDISEDGLTYIFHIRENAKWSDGQKIIADDFVYSWRRAVDPITAAEYAYQFEPVLNAMDINAGKKPVDSLGVRAIDENTLEVKLAAPTAYFIELAAFPTFFPLREDIIEKYGDDWTLSPDTYIGNGPFVLIERRTDDRLVMEKNTNYWNADSIIPQRLVFVLMQNQTAAMAGIKEGSIHFANDPPSSDIDNLKKEGLIHISPYIGTYYYCLNWTNRTLRDARVRKALALAIDRNYIIKEVTKAGQIPAAAWVPNGINDTEDANGDFRQVGGDYYSVKEEDFQKNIEEAKKLLADAGYSNGNGLPVIEFKSNSGAHIQIFEAVQQMWKEYLNIDSTVSQEEWATFQDTRQNKEFVVARHGWIGDYNDPMTFLGVFLSYSPQNNGGYSNKAYDDNLKIAMSTIDQKVRMEAMHKAEDVLMGDMGLIPIYFYTNPLMVSKKLSDVVYDPLGWHKFFYAKLSK</sequence>
<keyword evidence="3" id="KW-0813">Transport</keyword>
<dbReference type="PIRSF" id="PIRSF002741">
    <property type="entry name" value="MppA"/>
    <property type="match status" value="1"/>
</dbReference>
<reference evidence="7 8" key="1">
    <citation type="journal article" date="1992" name="Lakartidningen">
        <title>[Penicillin V and not amoxicillin is the first choice preparation in acute otitis].</title>
        <authorList>
            <person name="Kamme C."/>
            <person name="Lundgren K."/>
            <person name="Prellner K."/>
        </authorList>
    </citation>
    <scope>NUCLEOTIDE SEQUENCE [LARGE SCALE GENOMIC DNA]</scope>
    <source>
        <strain evidence="7 8">PC5538III-lc</strain>
    </source>
</reference>
<dbReference type="Gene3D" id="3.40.190.10">
    <property type="entry name" value="Periplasmic binding protein-like II"/>
    <property type="match status" value="1"/>
</dbReference>
<dbReference type="SUPFAM" id="SSF53850">
    <property type="entry name" value="Periplasmic binding protein-like II"/>
    <property type="match status" value="1"/>
</dbReference>
<accession>A0A5C8E491</accession>
<protein>
    <submittedName>
        <fullName evidence="7">Peptide ABC transporter substrate-binding protein</fullName>
    </submittedName>
</protein>
<dbReference type="CDD" id="cd08504">
    <property type="entry name" value="PBP2_OppA"/>
    <property type="match status" value="1"/>
</dbReference>
<dbReference type="AlphaFoldDB" id="A0A5C8E491"/>
<comment type="subcellular location">
    <subcellularLocation>
        <location evidence="1">Cell envelope</location>
    </subcellularLocation>
</comment>
<dbReference type="InterPro" id="IPR000914">
    <property type="entry name" value="SBP_5_dom"/>
</dbReference>
<dbReference type="PROSITE" id="PS51257">
    <property type="entry name" value="PROKAR_LIPOPROTEIN"/>
    <property type="match status" value="1"/>
</dbReference>
<dbReference type="Gene3D" id="3.10.105.10">
    <property type="entry name" value="Dipeptide-binding Protein, Domain 3"/>
    <property type="match status" value="1"/>
</dbReference>
<dbReference type="EMBL" id="SAXX01000021">
    <property type="protein sequence ID" value="TXJ31551.1"/>
    <property type="molecule type" value="Genomic_DNA"/>
</dbReference>
<evidence type="ECO:0000313" key="7">
    <source>
        <dbReference type="EMBL" id="TXJ31551.1"/>
    </source>
</evidence>
<dbReference type="InterPro" id="IPR039424">
    <property type="entry name" value="SBP_5"/>
</dbReference>